<organism evidence="2 3">
    <name type="scientific">Blyttiomyces helicus</name>
    <dbReference type="NCBI Taxonomy" id="388810"/>
    <lineage>
        <taxon>Eukaryota</taxon>
        <taxon>Fungi</taxon>
        <taxon>Fungi incertae sedis</taxon>
        <taxon>Chytridiomycota</taxon>
        <taxon>Chytridiomycota incertae sedis</taxon>
        <taxon>Chytridiomycetes</taxon>
        <taxon>Chytridiomycetes incertae sedis</taxon>
        <taxon>Blyttiomyces</taxon>
    </lineage>
</organism>
<evidence type="ECO:0000256" key="1">
    <source>
        <dbReference type="SAM" id="MobiDB-lite"/>
    </source>
</evidence>
<feature type="non-terminal residue" evidence="2">
    <location>
        <position position="462"/>
    </location>
</feature>
<evidence type="ECO:0000313" key="3">
    <source>
        <dbReference type="Proteomes" id="UP000269721"/>
    </source>
</evidence>
<protein>
    <submittedName>
        <fullName evidence="2">Uncharacterized protein</fullName>
    </submittedName>
</protein>
<gene>
    <name evidence="2" type="ORF">BDK51DRAFT_33027</name>
</gene>
<proteinExistence type="predicted"/>
<accession>A0A4V1IQ04</accession>
<name>A0A4V1IQ04_9FUNG</name>
<reference evidence="3" key="1">
    <citation type="journal article" date="2018" name="Nat. Microbiol.">
        <title>Leveraging single-cell genomics to expand the fungal tree of life.</title>
        <authorList>
            <person name="Ahrendt S.R."/>
            <person name="Quandt C.A."/>
            <person name="Ciobanu D."/>
            <person name="Clum A."/>
            <person name="Salamov A."/>
            <person name="Andreopoulos B."/>
            <person name="Cheng J.F."/>
            <person name="Woyke T."/>
            <person name="Pelin A."/>
            <person name="Henrissat B."/>
            <person name="Reynolds N.K."/>
            <person name="Benny G.L."/>
            <person name="Smith M.E."/>
            <person name="James T.Y."/>
            <person name="Grigoriev I.V."/>
        </authorList>
    </citation>
    <scope>NUCLEOTIDE SEQUENCE [LARGE SCALE GENOMIC DNA]</scope>
</reference>
<dbReference type="Proteomes" id="UP000269721">
    <property type="component" value="Unassembled WGS sequence"/>
</dbReference>
<dbReference type="EMBL" id="KZ999650">
    <property type="protein sequence ID" value="RKO84867.1"/>
    <property type="molecule type" value="Genomic_DNA"/>
</dbReference>
<keyword evidence="3" id="KW-1185">Reference proteome</keyword>
<dbReference type="AlphaFoldDB" id="A0A4V1IQ04"/>
<feature type="region of interest" description="Disordered" evidence="1">
    <location>
        <begin position="429"/>
        <end position="462"/>
    </location>
</feature>
<evidence type="ECO:0000313" key="2">
    <source>
        <dbReference type="EMBL" id="RKO84867.1"/>
    </source>
</evidence>
<sequence length="462" mass="50340">MSDTSDTEAFPDMLTLPASATTIPLEETIAMHMLPDKLDKEAITKYSRGGVGRVEGGRQVSISLYCLGHGTSHNVIATQFKVARNTTLAATTKFVNAVNKVLYSTDSQTHGAKRQFTNIIGAINTTQIPLKEPPYDPWKAYLNRKHNNSLNFHAIVDSEDLPWGSDARVTFGCLCELDKKIVGGGGEGMGWLKPKRRWRLNPGSSVLVINGRVVGARIVLERSRISRTSARTDPRASMLLHHQICTPAGGLMRNELVMLQPAREGLGIASGVSYLPLLSHDKQLRAGLEPPGDALHFRLVYLPSSSSYHDRLTVDYRRSLHLCRYLIPGWQVLLSASSSSSAMPAHGAAAEMNGGGPVSSTTESEQHTFAPLAKEWIGDVPRHPIKCIVLTPTPPKFPFLQPAESPFLRRSPLVAWHSSRTSLTFASPHLLRDPLRPPNSPSPLLPRSSAEPGGNEMSHGGA</sequence>